<protein>
    <submittedName>
        <fullName evidence="1">Uncharacterized protein</fullName>
    </submittedName>
</protein>
<organism evidence="1 2">
    <name type="scientific">Artomyces pyxidatus</name>
    <dbReference type="NCBI Taxonomy" id="48021"/>
    <lineage>
        <taxon>Eukaryota</taxon>
        <taxon>Fungi</taxon>
        <taxon>Dikarya</taxon>
        <taxon>Basidiomycota</taxon>
        <taxon>Agaricomycotina</taxon>
        <taxon>Agaricomycetes</taxon>
        <taxon>Russulales</taxon>
        <taxon>Auriscalpiaceae</taxon>
        <taxon>Artomyces</taxon>
    </lineage>
</organism>
<name>A0ACB8SRE0_9AGAM</name>
<evidence type="ECO:0000313" key="1">
    <source>
        <dbReference type="EMBL" id="KAI0058660.1"/>
    </source>
</evidence>
<dbReference type="Proteomes" id="UP000814140">
    <property type="component" value="Unassembled WGS sequence"/>
</dbReference>
<keyword evidence="2" id="KW-1185">Reference proteome</keyword>
<evidence type="ECO:0000313" key="2">
    <source>
        <dbReference type="Proteomes" id="UP000814140"/>
    </source>
</evidence>
<accession>A0ACB8SRE0</accession>
<reference evidence="1" key="1">
    <citation type="submission" date="2021-03" db="EMBL/GenBank/DDBJ databases">
        <authorList>
            <consortium name="DOE Joint Genome Institute"/>
            <person name="Ahrendt S."/>
            <person name="Looney B.P."/>
            <person name="Miyauchi S."/>
            <person name="Morin E."/>
            <person name="Drula E."/>
            <person name="Courty P.E."/>
            <person name="Chicoki N."/>
            <person name="Fauchery L."/>
            <person name="Kohler A."/>
            <person name="Kuo A."/>
            <person name="Labutti K."/>
            <person name="Pangilinan J."/>
            <person name="Lipzen A."/>
            <person name="Riley R."/>
            <person name="Andreopoulos W."/>
            <person name="He G."/>
            <person name="Johnson J."/>
            <person name="Barry K.W."/>
            <person name="Grigoriev I.V."/>
            <person name="Nagy L."/>
            <person name="Hibbett D."/>
            <person name="Henrissat B."/>
            <person name="Matheny P.B."/>
            <person name="Labbe J."/>
            <person name="Martin F."/>
        </authorList>
    </citation>
    <scope>NUCLEOTIDE SEQUENCE</scope>
    <source>
        <strain evidence="1">HHB10654</strain>
    </source>
</reference>
<gene>
    <name evidence="1" type="ORF">BV25DRAFT_1829898</name>
</gene>
<comment type="caution">
    <text evidence="1">The sequence shown here is derived from an EMBL/GenBank/DDBJ whole genome shotgun (WGS) entry which is preliminary data.</text>
</comment>
<dbReference type="EMBL" id="MU277233">
    <property type="protein sequence ID" value="KAI0058660.1"/>
    <property type="molecule type" value="Genomic_DNA"/>
</dbReference>
<proteinExistence type="predicted"/>
<reference evidence="1" key="2">
    <citation type="journal article" date="2022" name="New Phytol.">
        <title>Evolutionary transition to the ectomycorrhizal habit in the genomes of a hyperdiverse lineage of mushroom-forming fungi.</title>
        <authorList>
            <person name="Looney B."/>
            <person name="Miyauchi S."/>
            <person name="Morin E."/>
            <person name="Drula E."/>
            <person name="Courty P.E."/>
            <person name="Kohler A."/>
            <person name="Kuo A."/>
            <person name="LaButti K."/>
            <person name="Pangilinan J."/>
            <person name="Lipzen A."/>
            <person name="Riley R."/>
            <person name="Andreopoulos W."/>
            <person name="He G."/>
            <person name="Johnson J."/>
            <person name="Nolan M."/>
            <person name="Tritt A."/>
            <person name="Barry K.W."/>
            <person name="Grigoriev I.V."/>
            <person name="Nagy L.G."/>
            <person name="Hibbett D."/>
            <person name="Henrissat B."/>
            <person name="Matheny P.B."/>
            <person name="Labbe J."/>
            <person name="Martin F.M."/>
        </authorList>
    </citation>
    <scope>NUCLEOTIDE SEQUENCE</scope>
    <source>
        <strain evidence="1">HHB10654</strain>
    </source>
</reference>
<sequence>MSLGDNQLQPMTGPLLNVCAVSGQTGDWSAVEDMLYSYWPTRNATLDAYLRANVNWLGKPSAWGPLHQVHPLGVAFHRLGLNMSAIRFSLAKSLLKTIIERSRGFSLDSLFSVPLSPYFILYACMDLDLPLPTGFDMRFLWTHLSDLVDKGRTGDLVHEGAPIQEISDGLLNPSTDLVDHVGDPEGIIQLLYLRFYPGARPIKANSSPKIFTVFVAADSACTAGYYPVPGAKARGVVEKTFSLRHESSAPAFASSREIYAMLDAACCWGPLWMGCTVRFPLSSIRLVWAVNDAIVSYKEFPAVAFLLAFATRWNFKIEATFYDPVKSMRGINVARNLAARGKDSFSPDTGLGLELMDSVVMSCFGRTEFGEDFQEVVLAKYLEILRLEKAEGYVDPLVRHNIAYTALPGKLYFAMRSKQIMAPMALPIFSLSQDTTKTIPDPLVAEVFGRKIIEAPAKQNLWEAEAIDLEEPAFDSVPSPPVNSKKASHRRSVEAAAAAALRARKSVKAMLLRERGSDRVQQRVRRAEGSSVRISAAHDFSGRLAKRDPEIHFWQGSPPL</sequence>